<gene>
    <name evidence="2" type="ORF">FRE64_08785</name>
</gene>
<accession>A0A5B8NPF9</accession>
<feature type="transmembrane region" description="Helical" evidence="1">
    <location>
        <begin position="39"/>
        <end position="66"/>
    </location>
</feature>
<keyword evidence="1" id="KW-0472">Membrane</keyword>
<name>A0A5B8NPF9_9CHRO</name>
<dbReference type="OrthoDB" id="466056at2"/>
<protein>
    <submittedName>
        <fullName evidence="2">ATP synthase subunit</fullName>
    </submittedName>
</protein>
<dbReference type="InterPro" id="IPR032820">
    <property type="entry name" value="ATPase_put"/>
</dbReference>
<evidence type="ECO:0000256" key="1">
    <source>
        <dbReference type="SAM" id="Phobius"/>
    </source>
</evidence>
<dbReference type="Pfam" id="PF09527">
    <property type="entry name" value="ATPase_gene1"/>
    <property type="match status" value="1"/>
</dbReference>
<dbReference type="RefSeq" id="WP_146295647.1">
    <property type="nucleotide sequence ID" value="NZ_CP042326.1"/>
</dbReference>
<evidence type="ECO:0000313" key="3">
    <source>
        <dbReference type="Proteomes" id="UP000318453"/>
    </source>
</evidence>
<evidence type="ECO:0000313" key="2">
    <source>
        <dbReference type="EMBL" id="QDZ40025.1"/>
    </source>
</evidence>
<keyword evidence="3" id="KW-1185">Reference proteome</keyword>
<dbReference type="NCBIfam" id="TIGR02230">
    <property type="entry name" value="ATPase_gene1"/>
    <property type="match status" value="1"/>
</dbReference>
<dbReference type="EMBL" id="CP042326">
    <property type="protein sequence ID" value="QDZ40025.1"/>
    <property type="molecule type" value="Genomic_DNA"/>
</dbReference>
<organism evidence="2 3">
    <name type="scientific">Euhalothece natronophila Z-M001</name>
    <dbReference type="NCBI Taxonomy" id="522448"/>
    <lineage>
        <taxon>Bacteria</taxon>
        <taxon>Bacillati</taxon>
        <taxon>Cyanobacteriota</taxon>
        <taxon>Cyanophyceae</taxon>
        <taxon>Oscillatoriophycideae</taxon>
        <taxon>Chroococcales</taxon>
        <taxon>Halothecacae</taxon>
        <taxon>Halothece cluster</taxon>
        <taxon>Euhalothece</taxon>
    </lineage>
</organism>
<dbReference type="KEGG" id="enn:FRE64_08785"/>
<dbReference type="AlphaFoldDB" id="A0A5B8NPF9"/>
<reference evidence="2" key="1">
    <citation type="submission" date="2019-08" db="EMBL/GenBank/DDBJ databases">
        <title>Carotenoids and Carotenoid Binding Proteins in the Halophilic Cyanobacterium Euhalothece sp. ZM00.</title>
        <authorList>
            <person name="Cho S.M."/>
            <person name="Song J.Y."/>
            <person name="Park Y.-I."/>
        </authorList>
    </citation>
    <scope>NUCLEOTIDE SEQUENCE [LARGE SCALE GENOMIC DNA]</scope>
    <source>
        <strain evidence="2">Z-M001</strain>
    </source>
</reference>
<feature type="transmembrane region" description="Helical" evidence="1">
    <location>
        <begin position="78"/>
        <end position="99"/>
    </location>
</feature>
<keyword evidence="1" id="KW-0812">Transmembrane</keyword>
<keyword evidence="1" id="KW-1133">Transmembrane helix</keyword>
<dbReference type="InterPro" id="IPR011744">
    <property type="entry name" value="ATPase_gene1"/>
</dbReference>
<dbReference type="Proteomes" id="UP000318453">
    <property type="component" value="Chromosome"/>
</dbReference>
<proteinExistence type="predicted"/>
<sequence length="108" mass="12199">MNTDSHSNPSGKSRKQFQEKIKQKLWQRRRAREQEEKQGIWLGLAMMGIVGWSVALPTLIGVAIGIGLEAMFPQFSPGILLISILVGLVCGCLIAWFWVQRESEEEDE</sequence>